<dbReference type="InterPro" id="IPR046286">
    <property type="entry name" value="DUF6323"/>
</dbReference>
<protein>
    <submittedName>
        <fullName evidence="1">Uncharacterized protein</fullName>
    </submittedName>
</protein>
<dbReference type="EMBL" id="LKPO01000026">
    <property type="protein sequence ID" value="OLF87893.1"/>
    <property type="molecule type" value="Genomic_DNA"/>
</dbReference>
<evidence type="ECO:0000313" key="2">
    <source>
        <dbReference type="Proteomes" id="UP000185604"/>
    </source>
</evidence>
<name>A0A7Z0WUD2_9BACI</name>
<accession>A0A7Z0WUD2</accession>
<dbReference type="AlphaFoldDB" id="A0A7Z0WUD2"/>
<evidence type="ECO:0000313" key="1">
    <source>
        <dbReference type="EMBL" id="OLF87893.1"/>
    </source>
</evidence>
<comment type="caution">
    <text evidence="1">The sequence shown here is derived from an EMBL/GenBank/DDBJ whole genome shotgun (WGS) entry which is preliminary data.</text>
</comment>
<organism evidence="1 2">
    <name type="scientific">Bacillus paralicheniformis</name>
    <dbReference type="NCBI Taxonomy" id="1648923"/>
    <lineage>
        <taxon>Bacteria</taxon>
        <taxon>Bacillati</taxon>
        <taxon>Bacillota</taxon>
        <taxon>Bacilli</taxon>
        <taxon>Bacillales</taxon>
        <taxon>Bacillaceae</taxon>
        <taxon>Bacillus</taxon>
    </lineage>
</organism>
<gene>
    <name evidence="1" type="ORF">B4121_4345</name>
</gene>
<dbReference type="Pfam" id="PF19848">
    <property type="entry name" value="DUF6323"/>
    <property type="match status" value="1"/>
</dbReference>
<reference evidence="1 2" key="1">
    <citation type="journal article" date="2016" name="Front. Microbiol.">
        <title>High-Level Heat Resistance of Spores of Bacillus amyloliquefaciens and Bacillus licheniformis Results from the Presence of a spoVA Operon in a Tn1546 Transposon.</title>
        <authorList>
            <person name="Berendsen E.M."/>
            <person name="Koning R.A."/>
            <person name="Boekhorst J."/>
            <person name="de Jong A."/>
            <person name="Kuipers O.P."/>
            <person name="Wells-Bennik M.H."/>
        </authorList>
    </citation>
    <scope>NUCLEOTIDE SEQUENCE [LARGE SCALE GENOMIC DNA]</scope>
    <source>
        <strain evidence="1 2">B4121</strain>
    </source>
</reference>
<proteinExistence type="predicted"/>
<sequence length="169" mass="19787">MFFLKKMLLKGREVMNLSRFLNSIQLSPQSKPMMELLELNEKTKEHGLILTPSDIKTLIVYRNKVLHDHGRIELGIEVLKELIEVFAASPYMDEDHDVETLIELQEIFYYLRNETEDKIGDMKLIHQMMECFNGPSAGSLELLRSKMEELAESFRRNTMRSESLYKGDE</sequence>
<dbReference type="Proteomes" id="UP000185604">
    <property type="component" value="Unassembled WGS sequence"/>
</dbReference>